<evidence type="ECO:0000313" key="3">
    <source>
        <dbReference type="Proteomes" id="UP000782705"/>
    </source>
</evidence>
<reference evidence="2 3" key="1">
    <citation type="submission" date="2016-06" db="EMBL/GenBank/DDBJ databases">
        <title>Four novel species of enterococci isolated from chicken manure.</title>
        <authorList>
            <person name="Van Tyne D."/>
        </authorList>
    </citation>
    <scope>NUCLEOTIDE SEQUENCE [LARGE SCALE GENOMIC DNA]</scope>
    <source>
        <strain evidence="2 3">CU12B</strain>
    </source>
</reference>
<dbReference type="Pfam" id="PF00359">
    <property type="entry name" value="PTS_EIIA_2"/>
    <property type="match status" value="1"/>
</dbReference>
<accession>A0ABQ6YW60</accession>
<dbReference type="PANTHER" id="PTHR47738">
    <property type="entry name" value="PTS SYSTEM FRUCTOSE-LIKE EIIA COMPONENT-RELATED"/>
    <property type="match status" value="1"/>
</dbReference>
<dbReference type="InterPro" id="IPR016152">
    <property type="entry name" value="PTrfase/Anion_transptr"/>
</dbReference>
<dbReference type="CDD" id="cd00211">
    <property type="entry name" value="PTS_IIA_fru"/>
    <property type="match status" value="1"/>
</dbReference>
<dbReference type="Proteomes" id="UP000782705">
    <property type="component" value="Unassembled WGS sequence"/>
</dbReference>
<keyword evidence="2" id="KW-0762">Sugar transport</keyword>
<comment type="caution">
    <text evidence="2">The sequence shown here is derived from an EMBL/GenBank/DDBJ whole genome shotgun (WGS) entry which is preliminary data.</text>
</comment>
<dbReference type="InterPro" id="IPR002178">
    <property type="entry name" value="PTS_EIIA_type-2_dom"/>
</dbReference>
<name>A0ABQ6YW60_9ENTE</name>
<dbReference type="EMBL" id="MAEL01000054">
    <property type="protein sequence ID" value="KAF1301931.1"/>
    <property type="molecule type" value="Genomic_DNA"/>
</dbReference>
<dbReference type="RefSeq" id="WP_161902910.1">
    <property type="nucleotide sequence ID" value="NZ_MAEL01000054.1"/>
</dbReference>
<dbReference type="Gene3D" id="3.40.930.10">
    <property type="entry name" value="Mannitol-specific EII, Chain A"/>
    <property type="match status" value="1"/>
</dbReference>
<evidence type="ECO:0000313" key="2">
    <source>
        <dbReference type="EMBL" id="KAF1301931.1"/>
    </source>
</evidence>
<organism evidence="2 3">
    <name type="scientific">Candidatus Enterococcus willemsii</name>
    <dbReference type="NCBI Taxonomy" id="1857215"/>
    <lineage>
        <taxon>Bacteria</taxon>
        <taxon>Bacillati</taxon>
        <taxon>Bacillota</taxon>
        <taxon>Bacilli</taxon>
        <taxon>Lactobacillales</taxon>
        <taxon>Enterococcaceae</taxon>
        <taxon>Enterococcus</taxon>
    </lineage>
</organism>
<protein>
    <submittedName>
        <fullName evidence="2">PTS sugar transporter subunit IIA</fullName>
    </submittedName>
</protein>
<dbReference type="InterPro" id="IPR051541">
    <property type="entry name" value="PTS_SugarTrans_NitroReg"/>
</dbReference>
<dbReference type="PROSITE" id="PS51094">
    <property type="entry name" value="PTS_EIIA_TYPE_2"/>
    <property type="match status" value="1"/>
</dbReference>
<gene>
    <name evidence="2" type="ORF">BAU17_00755</name>
</gene>
<keyword evidence="3" id="KW-1185">Reference proteome</keyword>
<keyword evidence="2" id="KW-0813">Transport</keyword>
<proteinExistence type="predicted"/>
<feature type="domain" description="PTS EIIA type-2" evidence="1">
    <location>
        <begin position="5"/>
        <end position="151"/>
    </location>
</feature>
<dbReference type="SUPFAM" id="SSF55804">
    <property type="entry name" value="Phoshotransferase/anion transport protein"/>
    <property type="match status" value="1"/>
</dbReference>
<evidence type="ECO:0000259" key="1">
    <source>
        <dbReference type="PROSITE" id="PS51094"/>
    </source>
</evidence>
<dbReference type="PANTHER" id="PTHR47738:SF3">
    <property type="entry name" value="PHOSPHOTRANSFERASE SYSTEM MANNITOL_FRUCTOSE-SPECIFIC IIA DOMAIN CONTAINING PROTEIN"/>
    <property type="match status" value="1"/>
</dbReference>
<sequence>MSYKEMFHSDLVELHLQVDNEEEAFEVIGTRLKELGYVNEGYLEGIKRREQAFPTGLITQYLNIGLPHSDPEFVEKPFIYIVRLVEDVTCRQMGDSREMNVKNLFFLGIKNGKEQVGLLQSFMNLFMDENFVSTYTSLDKKEEIYQLFVNHI</sequence>